<protein>
    <submittedName>
        <fullName evidence="1">Uncharacterized protein</fullName>
    </submittedName>
</protein>
<dbReference type="EMBL" id="MN740937">
    <property type="protein sequence ID" value="QHU18720.1"/>
    <property type="molecule type" value="Genomic_DNA"/>
</dbReference>
<proteinExistence type="predicted"/>
<name>A0A6C0KPT6_9ZZZZ</name>
<organism evidence="1">
    <name type="scientific">viral metagenome</name>
    <dbReference type="NCBI Taxonomy" id="1070528"/>
    <lineage>
        <taxon>unclassified sequences</taxon>
        <taxon>metagenomes</taxon>
        <taxon>organismal metagenomes</taxon>
    </lineage>
</organism>
<accession>A0A6C0KPT6</accession>
<evidence type="ECO:0000313" key="1">
    <source>
        <dbReference type="EMBL" id="QHU18720.1"/>
    </source>
</evidence>
<sequence>MLLLLLLLFVFLLTILYIGYQKKEGFENEPLDSAFLQTYQSFAAFYNSFLTTWEKAIVTSVSLDVSREPLQSPTQTPSGTPPTVSRLEQNNYISKLSNQLNMPLPFMTDPLPSSVDRMSIPTLLKIIPTNTTPYQNAFDWMNKQLQLSQQNLSSSLHGMPPTMESFVNSCGDVSQCILNDPVLISKVSDEINSKDSQKEQQQQNELVNRMNAFTKNSELQQAAKTNQVFVQQSEEIKKQAESGELYKKVNVSDRAVPVAPMPSGGLDLSIMKQSDPQQYNQLKDNYSKLFSLKQTLEQVNQNI</sequence>
<reference evidence="1" key="1">
    <citation type="journal article" date="2020" name="Nature">
        <title>Giant virus diversity and host interactions through global metagenomics.</title>
        <authorList>
            <person name="Schulz F."/>
            <person name="Roux S."/>
            <person name="Paez-Espino D."/>
            <person name="Jungbluth S."/>
            <person name="Walsh D.A."/>
            <person name="Denef V.J."/>
            <person name="McMahon K.D."/>
            <person name="Konstantinidis K.T."/>
            <person name="Eloe-Fadrosh E.A."/>
            <person name="Kyrpides N.C."/>
            <person name="Woyke T."/>
        </authorList>
    </citation>
    <scope>NUCLEOTIDE SEQUENCE</scope>
    <source>
        <strain evidence="1">GVMAG-S-3300013006-158</strain>
    </source>
</reference>
<dbReference type="AlphaFoldDB" id="A0A6C0KPT6"/>